<feature type="compositionally biased region" description="Basic and acidic residues" evidence="1">
    <location>
        <begin position="296"/>
        <end position="310"/>
    </location>
</feature>
<feature type="region of interest" description="Disordered" evidence="1">
    <location>
        <begin position="144"/>
        <end position="260"/>
    </location>
</feature>
<sequence>MLALLAISVPTSTAYILPPAFLTPSSLTPSTTRPAFTPPTSLNSRRPPRRYDEDEDYDDDDDTFYDPIASRREGRRAEPRKIAPPTPGFLADLYNRLFWYGLDDEENYIYEEEKKKTVFGGTKGKFNGLNVLGRMREEEFEYEYDEKEYEEYEEEYDDDADDDEEEEEYYDEDVKDWVRREVSGWFDEESEEENSPYNDNEEEYEDEDEDYEEDEDEEDDNPSFRDWRGSAAMPPTDAKGFTASGPSSRSALDIATSERQAVKEDLLEAEDDLARKERKFYGMLEELREREEWISPGEAARERERVRKMEGEEEEEEEEEEGEDIVDASSTKKSPADATTNYLDSL</sequence>
<feature type="region of interest" description="Disordered" evidence="1">
    <location>
        <begin position="296"/>
        <end position="346"/>
    </location>
</feature>
<gene>
    <name evidence="2" type="ORF">TL16_g07760</name>
</gene>
<dbReference type="AlphaFoldDB" id="A0A9W7AYK3"/>
<organism evidence="2 3">
    <name type="scientific">Triparma laevis f. inornata</name>
    <dbReference type="NCBI Taxonomy" id="1714386"/>
    <lineage>
        <taxon>Eukaryota</taxon>
        <taxon>Sar</taxon>
        <taxon>Stramenopiles</taxon>
        <taxon>Ochrophyta</taxon>
        <taxon>Bolidophyceae</taxon>
        <taxon>Parmales</taxon>
        <taxon>Triparmaceae</taxon>
        <taxon>Triparma</taxon>
    </lineage>
</organism>
<feature type="compositionally biased region" description="Acidic residues" evidence="1">
    <location>
        <begin position="311"/>
        <end position="326"/>
    </location>
</feature>
<feature type="region of interest" description="Disordered" evidence="1">
    <location>
        <begin position="27"/>
        <end position="84"/>
    </location>
</feature>
<proteinExistence type="predicted"/>
<dbReference type="EMBL" id="BLQM01000248">
    <property type="protein sequence ID" value="GMH78330.1"/>
    <property type="molecule type" value="Genomic_DNA"/>
</dbReference>
<feature type="compositionally biased region" description="Polar residues" evidence="1">
    <location>
        <begin position="328"/>
        <end position="346"/>
    </location>
</feature>
<reference evidence="3" key="1">
    <citation type="journal article" date="2023" name="Commun. Biol.">
        <title>Genome analysis of Parmales, the sister group of diatoms, reveals the evolutionary specialization of diatoms from phago-mixotrophs to photoautotrophs.</title>
        <authorList>
            <person name="Ban H."/>
            <person name="Sato S."/>
            <person name="Yoshikawa S."/>
            <person name="Yamada K."/>
            <person name="Nakamura Y."/>
            <person name="Ichinomiya M."/>
            <person name="Sato N."/>
            <person name="Blanc-Mathieu R."/>
            <person name="Endo H."/>
            <person name="Kuwata A."/>
            <person name="Ogata H."/>
        </authorList>
    </citation>
    <scope>NUCLEOTIDE SEQUENCE [LARGE SCALE GENOMIC DNA]</scope>
</reference>
<feature type="compositionally biased region" description="Acidic residues" evidence="1">
    <location>
        <begin position="53"/>
        <end position="64"/>
    </location>
</feature>
<protein>
    <submittedName>
        <fullName evidence="2">Uncharacterized protein</fullName>
    </submittedName>
</protein>
<evidence type="ECO:0000313" key="3">
    <source>
        <dbReference type="Proteomes" id="UP001162640"/>
    </source>
</evidence>
<dbReference type="Proteomes" id="UP001162640">
    <property type="component" value="Unassembled WGS sequence"/>
</dbReference>
<evidence type="ECO:0000256" key="1">
    <source>
        <dbReference type="SAM" id="MobiDB-lite"/>
    </source>
</evidence>
<feature type="compositionally biased region" description="Acidic residues" evidence="1">
    <location>
        <begin position="186"/>
        <end position="221"/>
    </location>
</feature>
<evidence type="ECO:0000313" key="2">
    <source>
        <dbReference type="EMBL" id="GMH78330.1"/>
    </source>
</evidence>
<name>A0A9W7AYK3_9STRA</name>
<feature type="compositionally biased region" description="Acidic residues" evidence="1">
    <location>
        <begin position="144"/>
        <end position="174"/>
    </location>
</feature>
<accession>A0A9W7AYK3</accession>
<feature type="compositionally biased region" description="Basic and acidic residues" evidence="1">
    <location>
        <begin position="69"/>
        <end position="81"/>
    </location>
</feature>
<comment type="caution">
    <text evidence="2">The sequence shown here is derived from an EMBL/GenBank/DDBJ whole genome shotgun (WGS) entry which is preliminary data.</text>
</comment>